<keyword evidence="3 7" id="KW-0812">Transmembrane</keyword>
<evidence type="ECO:0000256" key="3">
    <source>
        <dbReference type="ARBA" id="ARBA00022692"/>
    </source>
</evidence>
<evidence type="ECO:0000256" key="7">
    <source>
        <dbReference type="SAM" id="Phobius"/>
    </source>
</evidence>
<dbReference type="Proteomes" id="UP000266934">
    <property type="component" value="Chromosome"/>
</dbReference>
<evidence type="ECO:0000256" key="1">
    <source>
        <dbReference type="ARBA" id="ARBA00004651"/>
    </source>
</evidence>
<feature type="transmembrane region" description="Helical" evidence="7">
    <location>
        <begin position="239"/>
        <end position="260"/>
    </location>
</feature>
<dbReference type="InterPro" id="IPR050539">
    <property type="entry name" value="ThrE_Dicarb/AminoAcid_Exp"/>
</dbReference>
<evidence type="ECO:0000256" key="5">
    <source>
        <dbReference type="ARBA" id="ARBA00023136"/>
    </source>
</evidence>
<dbReference type="GO" id="GO:0005886">
    <property type="term" value="C:plasma membrane"/>
    <property type="evidence" value="ECO:0007669"/>
    <property type="project" value="UniProtKB-SubCell"/>
</dbReference>
<evidence type="ECO:0000256" key="6">
    <source>
        <dbReference type="ARBA" id="ARBA00034125"/>
    </source>
</evidence>
<organism evidence="9 10">
    <name type="scientific">Blastochloris tepida</name>
    <dbReference type="NCBI Taxonomy" id="2233851"/>
    <lineage>
        <taxon>Bacteria</taxon>
        <taxon>Pseudomonadati</taxon>
        <taxon>Pseudomonadota</taxon>
        <taxon>Alphaproteobacteria</taxon>
        <taxon>Hyphomicrobiales</taxon>
        <taxon>Blastochloridaceae</taxon>
        <taxon>Blastochloris</taxon>
    </lineage>
</organism>
<protein>
    <recommendedName>
        <fullName evidence="8">Threonine/serine exporter-like N-terminal domain-containing protein</fullName>
    </recommendedName>
</protein>
<feature type="domain" description="Threonine/serine exporter-like N-terminal" evidence="8">
    <location>
        <begin position="22"/>
        <end position="259"/>
    </location>
</feature>
<keyword evidence="10" id="KW-1185">Reference proteome</keyword>
<feature type="transmembrane region" description="Helical" evidence="7">
    <location>
        <begin position="176"/>
        <end position="195"/>
    </location>
</feature>
<sequence>MAETIDPVRVRHRDLERYANCALSIGRTLMECGTRVKVVHDGAAMVARGLGVETVGLRSGYASLEITVGHGANTITRMMPVGRHGVNQRLDLAVRRLAAKAAAGGMMVDQINAELAHLVATTPRHPAWFVALATGIACAAFGRLLGVDWPAVLPILFAGTVGQGVRHVLLARNMNFFVVTAIIAFLAASLGGIGARLNGSITIDMAMMASILLLVPGVPATNAQADIMDGFPTVGSARVVWVVMVMVFATTGMALAQTLLGQSLLGITR</sequence>
<evidence type="ECO:0000313" key="10">
    <source>
        <dbReference type="Proteomes" id="UP000266934"/>
    </source>
</evidence>
<feature type="transmembrane region" description="Helical" evidence="7">
    <location>
        <begin position="127"/>
        <end position="145"/>
    </location>
</feature>
<keyword evidence="5 7" id="KW-0472">Membrane</keyword>
<dbReference type="InterPro" id="IPR010619">
    <property type="entry name" value="ThrE-like_N"/>
</dbReference>
<reference evidence="9 10" key="1">
    <citation type="submission" date="2018-08" db="EMBL/GenBank/DDBJ databases">
        <title>Complete genome sequencing of Blastochloris tepida GI.</title>
        <authorList>
            <person name="Tsukatani Y."/>
            <person name="Mori H."/>
        </authorList>
    </citation>
    <scope>NUCLEOTIDE SEQUENCE [LARGE SCALE GENOMIC DNA]</scope>
    <source>
        <strain evidence="9 10">GI</strain>
    </source>
</reference>
<dbReference type="Pfam" id="PF06738">
    <property type="entry name" value="ThrE"/>
    <property type="match status" value="1"/>
</dbReference>
<comment type="similarity">
    <text evidence="6">Belongs to the ThrE exporter (TC 2.A.79) family.</text>
</comment>
<dbReference type="GO" id="GO:0015744">
    <property type="term" value="P:succinate transport"/>
    <property type="evidence" value="ECO:0007669"/>
    <property type="project" value="TreeGrafter"/>
</dbReference>
<name>A0A348FZP8_9HYPH</name>
<evidence type="ECO:0000256" key="2">
    <source>
        <dbReference type="ARBA" id="ARBA00022475"/>
    </source>
</evidence>
<evidence type="ECO:0000259" key="8">
    <source>
        <dbReference type="Pfam" id="PF06738"/>
    </source>
</evidence>
<dbReference type="EMBL" id="AP018907">
    <property type="protein sequence ID" value="BBF92781.1"/>
    <property type="molecule type" value="Genomic_DNA"/>
</dbReference>
<dbReference type="GO" id="GO:0022857">
    <property type="term" value="F:transmembrane transporter activity"/>
    <property type="evidence" value="ECO:0007669"/>
    <property type="project" value="InterPro"/>
</dbReference>
<proteinExistence type="inferred from homology"/>
<dbReference type="PANTHER" id="PTHR34390">
    <property type="entry name" value="UPF0442 PROTEIN YJJB-RELATED"/>
    <property type="match status" value="1"/>
</dbReference>
<gene>
    <name evidence="9" type="ORF">BLTE_14660</name>
</gene>
<comment type="subcellular location">
    <subcellularLocation>
        <location evidence="1">Cell membrane</location>
        <topology evidence="1">Multi-pass membrane protein</topology>
    </subcellularLocation>
</comment>
<dbReference type="PANTHER" id="PTHR34390:SF2">
    <property type="entry name" value="SUCCINATE TRANSPORTER SUBUNIT YJJP-RELATED"/>
    <property type="match status" value="1"/>
</dbReference>
<keyword evidence="4 7" id="KW-1133">Transmembrane helix</keyword>
<feature type="transmembrane region" description="Helical" evidence="7">
    <location>
        <begin position="201"/>
        <end position="218"/>
    </location>
</feature>
<accession>A0A348FZP8</accession>
<dbReference type="KEGG" id="blag:BLTE_14660"/>
<keyword evidence="2" id="KW-1003">Cell membrane</keyword>
<dbReference type="OrthoDB" id="9813917at2"/>
<dbReference type="RefSeq" id="WP_126398910.1">
    <property type="nucleotide sequence ID" value="NZ_AP018907.1"/>
</dbReference>
<evidence type="ECO:0000256" key="4">
    <source>
        <dbReference type="ARBA" id="ARBA00022989"/>
    </source>
</evidence>
<evidence type="ECO:0000313" key="9">
    <source>
        <dbReference type="EMBL" id="BBF92781.1"/>
    </source>
</evidence>
<feature type="transmembrane region" description="Helical" evidence="7">
    <location>
        <begin position="151"/>
        <end position="169"/>
    </location>
</feature>
<dbReference type="AlphaFoldDB" id="A0A348FZP8"/>